<organism evidence="1 2">
    <name type="scientific">Multifurca ochricompacta</name>
    <dbReference type="NCBI Taxonomy" id="376703"/>
    <lineage>
        <taxon>Eukaryota</taxon>
        <taxon>Fungi</taxon>
        <taxon>Dikarya</taxon>
        <taxon>Basidiomycota</taxon>
        <taxon>Agaricomycotina</taxon>
        <taxon>Agaricomycetes</taxon>
        <taxon>Russulales</taxon>
        <taxon>Russulaceae</taxon>
        <taxon>Multifurca</taxon>
    </lineage>
</organism>
<reference evidence="1" key="1">
    <citation type="journal article" date="2022" name="New Phytol.">
        <title>Evolutionary transition to the ectomycorrhizal habit in the genomes of a hyperdiverse lineage of mushroom-forming fungi.</title>
        <authorList>
            <person name="Looney B."/>
            <person name="Miyauchi S."/>
            <person name="Morin E."/>
            <person name="Drula E."/>
            <person name="Courty P.E."/>
            <person name="Kohler A."/>
            <person name="Kuo A."/>
            <person name="LaButti K."/>
            <person name="Pangilinan J."/>
            <person name="Lipzen A."/>
            <person name="Riley R."/>
            <person name="Andreopoulos W."/>
            <person name="He G."/>
            <person name="Johnson J."/>
            <person name="Nolan M."/>
            <person name="Tritt A."/>
            <person name="Barry K.W."/>
            <person name="Grigoriev I.V."/>
            <person name="Nagy L.G."/>
            <person name="Hibbett D."/>
            <person name="Henrissat B."/>
            <person name="Matheny P.B."/>
            <person name="Labbe J."/>
            <person name="Martin F.M."/>
        </authorList>
    </citation>
    <scope>NUCLEOTIDE SEQUENCE</scope>
    <source>
        <strain evidence="1">BPL690</strain>
    </source>
</reference>
<protein>
    <submittedName>
        <fullName evidence="1">Uncharacterized protein</fullName>
    </submittedName>
</protein>
<sequence>MPPVHSSSGVLDAYLSGPGQPYSSLQPSWTCWQPAGVPPGHAGLPQAHYLPLPSRAWPLYF</sequence>
<comment type="caution">
    <text evidence="1">The sequence shown here is derived from an EMBL/GenBank/DDBJ whole genome shotgun (WGS) entry which is preliminary data.</text>
</comment>
<accession>A0AAD4LZY2</accession>
<keyword evidence="2" id="KW-1185">Reference proteome</keyword>
<proteinExistence type="predicted"/>
<evidence type="ECO:0000313" key="2">
    <source>
        <dbReference type="Proteomes" id="UP001203297"/>
    </source>
</evidence>
<dbReference type="AlphaFoldDB" id="A0AAD4LZY2"/>
<name>A0AAD4LZY2_9AGAM</name>
<gene>
    <name evidence="1" type="ORF">B0F90DRAFT_1746886</name>
</gene>
<dbReference type="EMBL" id="WTXG01000049">
    <property type="protein sequence ID" value="KAI0296353.1"/>
    <property type="molecule type" value="Genomic_DNA"/>
</dbReference>
<evidence type="ECO:0000313" key="1">
    <source>
        <dbReference type="EMBL" id="KAI0296353.1"/>
    </source>
</evidence>
<feature type="non-terminal residue" evidence="1">
    <location>
        <position position="61"/>
    </location>
</feature>
<dbReference type="Proteomes" id="UP001203297">
    <property type="component" value="Unassembled WGS sequence"/>
</dbReference>